<dbReference type="OrthoDB" id="2535307at2759"/>
<dbReference type="InterPro" id="IPR036866">
    <property type="entry name" value="RibonucZ/Hydroxyglut_hydro"/>
</dbReference>
<evidence type="ECO:0000313" key="5">
    <source>
        <dbReference type="Proteomes" id="UP000193467"/>
    </source>
</evidence>
<dbReference type="Pfam" id="PF12706">
    <property type="entry name" value="Lactamase_B_2"/>
    <property type="match status" value="1"/>
</dbReference>
<dbReference type="EMBL" id="MCGR01000021">
    <property type="protein sequence ID" value="ORY82377.1"/>
    <property type="molecule type" value="Genomic_DNA"/>
</dbReference>
<feature type="region of interest" description="Disordered" evidence="1">
    <location>
        <begin position="188"/>
        <end position="212"/>
    </location>
</feature>
<comment type="caution">
    <text evidence="4">The sequence shown here is derived from an EMBL/GenBank/DDBJ whole genome shotgun (WGS) entry which is preliminary data.</text>
</comment>
<keyword evidence="2" id="KW-0812">Transmembrane</keyword>
<keyword evidence="5" id="KW-1185">Reference proteome</keyword>
<reference evidence="4 5" key="1">
    <citation type="submission" date="2016-07" db="EMBL/GenBank/DDBJ databases">
        <title>Pervasive Adenine N6-methylation of Active Genes in Fungi.</title>
        <authorList>
            <consortium name="DOE Joint Genome Institute"/>
            <person name="Mondo S.J."/>
            <person name="Dannebaum R.O."/>
            <person name="Kuo R.C."/>
            <person name="Labutti K."/>
            <person name="Haridas S."/>
            <person name="Kuo A."/>
            <person name="Salamov A."/>
            <person name="Ahrendt S.R."/>
            <person name="Lipzen A."/>
            <person name="Sullivan W."/>
            <person name="Andreopoulos W.B."/>
            <person name="Clum A."/>
            <person name="Lindquist E."/>
            <person name="Daum C."/>
            <person name="Ramamoorthy G.K."/>
            <person name="Gryganskyi A."/>
            <person name="Culley D."/>
            <person name="Magnuson J.K."/>
            <person name="James T.Y."/>
            <person name="O'Malley M.A."/>
            <person name="Stajich J.E."/>
            <person name="Spatafora J.W."/>
            <person name="Visel A."/>
            <person name="Grigoriev I.V."/>
        </authorList>
    </citation>
    <scope>NUCLEOTIDE SEQUENCE [LARGE SCALE GENOMIC DNA]</scope>
    <source>
        <strain evidence="4 5">62-1032</strain>
    </source>
</reference>
<dbReference type="PANTHER" id="PTHR15032:SF35">
    <property type="entry name" value="METALLO-BETA-LACTAMASE DOMAIN-CONTAINING PROTEIN"/>
    <property type="match status" value="1"/>
</dbReference>
<keyword evidence="2" id="KW-1133">Transmembrane helix</keyword>
<dbReference type="Proteomes" id="UP000193467">
    <property type="component" value="Unassembled WGS sequence"/>
</dbReference>
<dbReference type="STRING" id="106004.A0A1Y2FFJ4"/>
<evidence type="ECO:0000256" key="1">
    <source>
        <dbReference type="SAM" id="MobiDB-lite"/>
    </source>
</evidence>
<dbReference type="GO" id="GO:0070290">
    <property type="term" value="F:N-acylphosphatidylethanolamine-specific phospholipase D activity"/>
    <property type="evidence" value="ECO:0007669"/>
    <property type="project" value="TreeGrafter"/>
</dbReference>
<evidence type="ECO:0000259" key="3">
    <source>
        <dbReference type="Pfam" id="PF12706"/>
    </source>
</evidence>
<name>A0A1Y2FFJ4_9BASI</name>
<dbReference type="GO" id="GO:0070291">
    <property type="term" value="P:N-acylethanolamine metabolic process"/>
    <property type="evidence" value="ECO:0007669"/>
    <property type="project" value="TreeGrafter"/>
</dbReference>
<gene>
    <name evidence="4" type="ORF">BCR35DRAFT_278702</name>
</gene>
<feature type="domain" description="Metallo-beta-lactamase" evidence="3">
    <location>
        <begin position="239"/>
        <end position="445"/>
    </location>
</feature>
<protein>
    <submittedName>
        <fullName evidence="4">Beta-lactamase superfamily domain-domain-containing protein</fullName>
    </submittedName>
</protein>
<feature type="transmembrane region" description="Helical" evidence="2">
    <location>
        <begin position="12"/>
        <end position="35"/>
    </location>
</feature>
<dbReference type="Gene3D" id="3.60.15.10">
    <property type="entry name" value="Ribonuclease Z/Hydroxyacylglutathione hydrolase-like"/>
    <property type="match status" value="1"/>
</dbReference>
<feature type="compositionally biased region" description="Low complexity" evidence="1">
    <location>
        <begin position="192"/>
        <end position="212"/>
    </location>
</feature>
<sequence>MTSSLPSTSGASILRLTGFSFAVVFLAIPGVYYSYCETIRASEIKRRRRRFELKNVERERRRVIEGVGAEEEKDEERFGYDRKPLDEEEMEEIRRAFGSFAVGGRWSNAFGPEWREQGAWEWLFWKLVWQPITGRIWWNGGVPTDPFELAASLPVETPSFIKLFGFLPSSFTNSTTISPSSSSKDLSDSWDHLSASSSNSPTPTSANTPTQQPMVVSKDLTFTWIGQSTSFVQIDGVGILTDPVFAHKTIETFLAPPRLCPPPCKLADLLPGIQVVLLSHDHFDHLHPLDVLEIGDSAQWLCPLGLGRFLRSLGITRIIELDWWQTTTLHITLPHSPNSPPVRLDIAATPAQHWAARSPLDTNQALWASWVVKGEKDSIFHAGDTGYTDGMFKAIGRAFGPFSLAALPIGAYCPRWHLASQHAHPEDAVKIHQDIRAKRSIGVHHSTWILSDEHYLEPPKELARAREQIGMDEDEFKVVPPGRTLWWSKE</sequence>
<evidence type="ECO:0000256" key="2">
    <source>
        <dbReference type="SAM" id="Phobius"/>
    </source>
</evidence>
<evidence type="ECO:0000313" key="4">
    <source>
        <dbReference type="EMBL" id="ORY82377.1"/>
    </source>
</evidence>
<accession>A0A1Y2FFJ4</accession>
<keyword evidence="2" id="KW-0472">Membrane</keyword>
<dbReference type="PANTHER" id="PTHR15032">
    <property type="entry name" value="N-ACYL-PHOSPHATIDYLETHANOLAMINE-HYDROLYZING PHOSPHOLIPASE D"/>
    <property type="match status" value="1"/>
</dbReference>
<proteinExistence type="predicted"/>
<dbReference type="SUPFAM" id="SSF56281">
    <property type="entry name" value="Metallo-hydrolase/oxidoreductase"/>
    <property type="match status" value="1"/>
</dbReference>
<dbReference type="InParanoid" id="A0A1Y2FFJ4"/>
<dbReference type="GO" id="GO:0005737">
    <property type="term" value="C:cytoplasm"/>
    <property type="evidence" value="ECO:0007669"/>
    <property type="project" value="TreeGrafter"/>
</dbReference>
<organism evidence="4 5">
    <name type="scientific">Leucosporidium creatinivorum</name>
    <dbReference type="NCBI Taxonomy" id="106004"/>
    <lineage>
        <taxon>Eukaryota</taxon>
        <taxon>Fungi</taxon>
        <taxon>Dikarya</taxon>
        <taxon>Basidiomycota</taxon>
        <taxon>Pucciniomycotina</taxon>
        <taxon>Microbotryomycetes</taxon>
        <taxon>Leucosporidiales</taxon>
        <taxon>Leucosporidium</taxon>
    </lineage>
</organism>
<dbReference type="GO" id="GO:0070292">
    <property type="term" value="P:N-acylphosphatidylethanolamine metabolic process"/>
    <property type="evidence" value="ECO:0007669"/>
    <property type="project" value="TreeGrafter"/>
</dbReference>
<dbReference type="AlphaFoldDB" id="A0A1Y2FFJ4"/>
<dbReference type="InterPro" id="IPR001279">
    <property type="entry name" value="Metallo-B-lactamas"/>
</dbReference>